<accession>A0AA89B6Z2</accession>
<protein>
    <submittedName>
        <fullName evidence="1">Uncharacterized protein</fullName>
    </submittedName>
</protein>
<dbReference type="Proteomes" id="UP001188597">
    <property type="component" value="Unassembled WGS sequence"/>
</dbReference>
<dbReference type="EMBL" id="JAVXUP010000669">
    <property type="protein sequence ID" value="KAK3023206.1"/>
    <property type="molecule type" value="Genomic_DNA"/>
</dbReference>
<evidence type="ECO:0000313" key="2">
    <source>
        <dbReference type="Proteomes" id="UP001188597"/>
    </source>
</evidence>
<proteinExistence type="predicted"/>
<reference evidence="1" key="1">
    <citation type="submission" date="2022-12" db="EMBL/GenBank/DDBJ databases">
        <title>Draft genome assemblies for two species of Escallonia (Escalloniales).</title>
        <authorList>
            <person name="Chanderbali A."/>
            <person name="Dervinis C."/>
            <person name="Anghel I."/>
            <person name="Soltis D."/>
            <person name="Soltis P."/>
            <person name="Zapata F."/>
        </authorList>
    </citation>
    <scope>NUCLEOTIDE SEQUENCE</scope>
    <source>
        <strain evidence="1">UCBG64.0493</strain>
        <tissue evidence="1">Leaf</tissue>
    </source>
</reference>
<name>A0AA89B6Z2_9ASTE</name>
<dbReference type="AlphaFoldDB" id="A0AA89B6Z2"/>
<evidence type="ECO:0000313" key="1">
    <source>
        <dbReference type="EMBL" id="KAK3023206.1"/>
    </source>
</evidence>
<comment type="caution">
    <text evidence="1">The sequence shown here is derived from an EMBL/GenBank/DDBJ whole genome shotgun (WGS) entry which is preliminary data.</text>
</comment>
<gene>
    <name evidence="1" type="ORF">RJ639_043671</name>
</gene>
<keyword evidence="2" id="KW-1185">Reference proteome</keyword>
<dbReference type="Gene3D" id="3.50.30.30">
    <property type="match status" value="1"/>
</dbReference>
<sequence>MFPARGYGESMPLIYNKTISSCNSTTLLSQVPFGAIICDDIGSYGEQMSSLSSTTAVAAILISDEIMESSRFTYPGVLSKDKFQAFTNTFPKPW</sequence>
<organism evidence="1 2">
    <name type="scientific">Escallonia herrerae</name>
    <dbReference type="NCBI Taxonomy" id="1293975"/>
    <lineage>
        <taxon>Eukaryota</taxon>
        <taxon>Viridiplantae</taxon>
        <taxon>Streptophyta</taxon>
        <taxon>Embryophyta</taxon>
        <taxon>Tracheophyta</taxon>
        <taxon>Spermatophyta</taxon>
        <taxon>Magnoliopsida</taxon>
        <taxon>eudicotyledons</taxon>
        <taxon>Gunneridae</taxon>
        <taxon>Pentapetalae</taxon>
        <taxon>asterids</taxon>
        <taxon>campanulids</taxon>
        <taxon>Escalloniales</taxon>
        <taxon>Escalloniaceae</taxon>
        <taxon>Escallonia</taxon>
    </lineage>
</organism>